<keyword evidence="2" id="KW-1185">Reference proteome</keyword>
<dbReference type="EMBL" id="SDWJ01000001">
    <property type="protein sequence ID" value="MVZ97107.1"/>
    <property type="molecule type" value="Genomic_DNA"/>
</dbReference>
<name>A0A6I4LUE5_9SPHN</name>
<protein>
    <submittedName>
        <fullName evidence="1">DUF692 domain-containing protein</fullName>
    </submittedName>
</protein>
<organism evidence="1 2">
    <name type="scientific">Sphingorhabdus profundilacus</name>
    <dbReference type="NCBI Taxonomy" id="2509718"/>
    <lineage>
        <taxon>Bacteria</taxon>
        <taxon>Pseudomonadati</taxon>
        <taxon>Pseudomonadota</taxon>
        <taxon>Alphaproteobacteria</taxon>
        <taxon>Sphingomonadales</taxon>
        <taxon>Sphingomonadaceae</taxon>
        <taxon>Sphingorhabdus</taxon>
    </lineage>
</organism>
<dbReference type="NCBIfam" id="NF003818">
    <property type="entry name" value="PRK05409.1"/>
    <property type="match status" value="1"/>
</dbReference>
<dbReference type="Proteomes" id="UP000471147">
    <property type="component" value="Unassembled WGS sequence"/>
</dbReference>
<accession>A0A6I4LUE5</accession>
<proteinExistence type="predicted"/>
<sequence length="290" mass="31830">MDIKPTPSLLPPSVGIGLKPQHYEALLDPSCPSGRSCWVEVHPQNYFGDGGPPHRWLTAIAERYPLSFHSVGLSLGSADGLNGYDLERLAVLCDLYQPASVSDHLSFSGNAHNRFADLLPVPYTKPSLDHFAREIGKVQDRLKRSILIENPSRYLAYRGDEMEEVEFISRLIGVTGCGLLFDINNVEVSATNLGFPPLSYLDAIDPALVGEIHLAGHAVENHDSGPLLIDDHGSKVTQTTWSMYRTFIERAGPIATLIEWDTDVPDYEVLLAEAALAQAIMDEACYAFAV</sequence>
<dbReference type="PANTHER" id="PTHR42194:SF1">
    <property type="entry name" value="UPF0276 PROTEIN HI_1600"/>
    <property type="match status" value="1"/>
</dbReference>
<dbReference type="SUPFAM" id="SSF51658">
    <property type="entry name" value="Xylose isomerase-like"/>
    <property type="match status" value="1"/>
</dbReference>
<dbReference type="InterPro" id="IPR007801">
    <property type="entry name" value="MbnB/TglH/ChrH"/>
</dbReference>
<dbReference type="OrthoDB" id="9763101at2"/>
<dbReference type="PANTHER" id="PTHR42194">
    <property type="entry name" value="UPF0276 PROTEIN HI_1600"/>
    <property type="match status" value="1"/>
</dbReference>
<dbReference type="InterPro" id="IPR036237">
    <property type="entry name" value="Xyl_isomerase-like_sf"/>
</dbReference>
<evidence type="ECO:0000313" key="2">
    <source>
        <dbReference type="Proteomes" id="UP000471147"/>
    </source>
</evidence>
<dbReference type="Pfam" id="PF05114">
    <property type="entry name" value="MbnB_TglH_ChrH"/>
    <property type="match status" value="1"/>
</dbReference>
<dbReference type="Gene3D" id="3.20.20.150">
    <property type="entry name" value="Divalent-metal-dependent TIM barrel enzymes"/>
    <property type="match status" value="1"/>
</dbReference>
<dbReference type="AlphaFoldDB" id="A0A6I4LUE5"/>
<comment type="caution">
    <text evidence="1">The sequence shown here is derived from an EMBL/GenBank/DDBJ whole genome shotgun (WGS) entry which is preliminary data.</text>
</comment>
<evidence type="ECO:0000313" key="1">
    <source>
        <dbReference type="EMBL" id="MVZ97107.1"/>
    </source>
</evidence>
<reference evidence="1 2" key="1">
    <citation type="submission" date="2019-01" db="EMBL/GenBank/DDBJ databases">
        <title>Sphingorhabdus lacus sp.nov., isolated from an oligotrophic freshwater lake.</title>
        <authorList>
            <person name="Park M."/>
        </authorList>
    </citation>
    <scope>NUCLEOTIDE SEQUENCE [LARGE SCALE GENOMIC DNA]</scope>
    <source>
        <strain evidence="1 2">IMCC26285</strain>
    </source>
</reference>
<gene>
    <name evidence="1" type="ORF">EUU23_05240</name>
</gene>
<dbReference type="RefSeq" id="WP_160353014.1">
    <property type="nucleotide sequence ID" value="NZ_SDWJ01000001.1"/>
</dbReference>